<dbReference type="InterPro" id="IPR050307">
    <property type="entry name" value="Sterol_Desaturase_Related"/>
</dbReference>
<dbReference type="GO" id="GO:0008610">
    <property type="term" value="P:lipid biosynthetic process"/>
    <property type="evidence" value="ECO:0007669"/>
    <property type="project" value="InterPro"/>
</dbReference>
<dbReference type="EMBL" id="MN739498">
    <property type="protein sequence ID" value="QHT08549.1"/>
    <property type="molecule type" value="Genomic_DNA"/>
</dbReference>
<accession>A0A6C0CXY0</accession>
<evidence type="ECO:0000256" key="1">
    <source>
        <dbReference type="ARBA" id="ARBA00004370"/>
    </source>
</evidence>
<evidence type="ECO:0000313" key="7">
    <source>
        <dbReference type="EMBL" id="QHT08549.1"/>
    </source>
</evidence>
<proteinExistence type="predicted"/>
<feature type="transmembrane region" description="Helical" evidence="5">
    <location>
        <begin position="71"/>
        <end position="88"/>
    </location>
</feature>
<keyword evidence="2 5" id="KW-0812">Transmembrane</keyword>
<name>A0A6C0CXY0_9ZZZZ</name>
<dbReference type="GO" id="GO:0016020">
    <property type="term" value="C:membrane"/>
    <property type="evidence" value="ECO:0007669"/>
    <property type="project" value="UniProtKB-SubCell"/>
</dbReference>
<protein>
    <recommendedName>
        <fullName evidence="6">Fatty acid hydroxylase domain-containing protein</fullName>
    </recommendedName>
</protein>
<evidence type="ECO:0000256" key="3">
    <source>
        <dbReference type="ARBA" id="ARBA00022989"/>
    </source>
</evidence>
<dbReference type="PANTHER" id="PTHR11863">
    <property type="entry name" value="STEROL DESATURASE"/>
    <property type="match status" value="1"/>
</dbReference>
<feature type="domain" description="Fatty acid hydroxylase" evidence="6">
    <location>
        <begin position="73"/>
        <end position="189"/>
    </location>
</feature>
<reference evidence="7" key="1">
    <citation type="journal article" date="2020" name="Nature">
        <title>Giant virus diversity and host interactions through global metagenomics.</title>
        <authorList>
            <person name="Schulz F."/>
            <person name="Roux S."/>
            <person name="Paez-Espino D."/>
            <person name="Jungbluth S."/>
            <person name="Walsh D.A."/>
            <person name="Denef V.J."/>
            <person name="McMahon K.D."/>
            <person name="Konstantinidis K.T."/>
            <person name="Eloe-Fadrosh E.A."/>
            <person name="Kyrpides N.C."/>
            <person name="Woyke T."/>
        </authorList>
    </citation>
    <scope>NUCLEOTIDE SEQUENCE</scope>
    <source>
        <strain evidence="7">GVMAG-M-3300022752-66</strain>
    </source>
</reference>
<feature type="transmembrane region" description="Helical" evidence="5">
    <location>
        <begin position="171"/>
        <end position="190"/>
    </location>
</feature>
<evidence type="ECO:0000256" key="2">
    <source>
        <dbReference type="ARBA" id="ARBA00022692"/>
    </source>
</evidence>
<keyword evidence="3 5" id="KW-1133">Transmembrane helix</keyword>
<keyword evidence="4 5" id="KW-0472">Membrane</keyword>
<dbReference type="AlphaFoldDB" id="A0A6C0CXY0"/>
<dbReference type="GO" id="GO:0016491">
    <property type="term" value="F:oxidoreductase activity"/>
    <property type="evidence" value="ECO:0007669"/>
    <property type="project" value="InterPro"/>
</dbReference>
<feature type="transmembrane region" description="Helical" evidence="5">
    <location>
        <begin position="108"/>
        <end position="126"/>
    </location>
</feature>
<feature type="transmembrane region" description="Helical" evidence="5">
    <location>
        <begin position="133"/>
        <end position="151"/>
    </location>
</feature>
<dbReference type="GO" id="GO:0005506">
    <property type="term" value="F:iron ion binding"/>
    <property type="evidence" value="ECO:0007669"/>
    <property type="project" value="InterPro"/>
</dbReference>
<dbReference type="InterPro" id="IPR006694">
    <property type="entry name" value="Fatty_acid_hydroxylase"/>
</dbReference>
<organism evidence="7">
    <name type="scientific">viral metagenome</name>
    <dbReference type="NCBI Taxonomy" id="1070528"/>
    <lineage>
        <taxon>unclassified sequences</taxon>
        <taxon>metagenomes</taxon>
        <taxon>organismal metagenomes</taxon>
    </lineage>
</organism>
<evidence type="ECO:0000259" key="6">
    <source>
        <dbReference type="Pfam" id="PF04116"/>
    </source>
</evidence>
<comment type="subcellular location">
    <subcellularLocation>
        <location evidence="1">Membrane</location>
    </subcellularLocation>
</comment>
<sequence>MSTLTTLGICKVYNYPFMNPTLTNEVLYNRFCFMIRNLILVVTEVVLLFTYIFHPTLDKNRHGLLETTKNLSLYVLYAEFFYYVYHRWIHKNPLYKYIHGQHHVATIVYPFDTFYIGLIDFQFLIFSLGTPMLMLNLNLLEHVLALYYYITVSYLSHSKLFYNHHYIHHKYFIYNFCFSIPIFDIMFGTYKEKMIEQ</sequence>
<evidence type="ECO:0000256" key="4">
    <source>
        <dbReference type="ARBA" id="ARBA00023136"/>
    </source>
</evidence>
<feature type="transmembrane region" description="Helical" evidence="5">
    <location>
        <begin position="27"/>
        <end position="51"/>
    </location>
</feature>
<evidence type="ECO:0000256" key="5">
    <source>
        <dbReference type="SAM" id="Phobius"/>
    </source>
</evidence>
<dbReference type="Pfam" id="PF04116">
    <property type="entry name" value="FA_hydroxylase"/>
    <property type="match status" value="1"/>
</dbReference>